<dbReference type="Pfam" id="PF23286">
    <property type="entry name" value="LRR_13"/>
    <property type="match status" value="1"/>
</dbReference>
<dbReference type="Proteomes" id="UP000826656">
    <property type="component" value="Unassembled WGS sequence"/>
</dbReference>
<evidence type="ECO:0000256" key="2">
    <source>
        <dbReference type="ARBA" id="ARBA00022737"/>
    </source>
</evidence>
<organism evidence="6 7">
    <name type="scientific">Solanum tuberosum</name>
    <name type="common">Potato</name>
    <dbReference type="NCBI Taxonomy" id="4113"/>
    <lineage>
        <taxon>Eukaryota</taxon>
        <taxon>Viridiplantae</taxon>
        <taxon>Streptophyta</taxon>
        <taxon>Embryophyta</taxon>
        <taxon>Tracheophyta</taxon>
        <taxon>Spermatophyta</taxon>
        <taxon>Magnoliopsida</taxon>
        <taxon>eudicotyledons</taxon>
        <taxon>Gunneridae</taxon>
        <taxon>Pentapetalae</taxon>
        <taxon>asterids</taxon>
        <taxon>lamiids</taxon>
        <taxon>Solanales</taxon>
        <taxon>Solanaceae</taxon>
        <taxon>Solanoideae</taxon>
        <taxon>Solaneae</taxon>
        <taxon>Solanum</taxon>
    </lineage>
</organism>
<proteinExistence type="predicted"/>
<evidence type="ECO:0000259" key="5">
    <source>
        <dbReference type="Pfam" id="PF23286"/>
    </source>
</evidence>
<reference evidence="6 7" key="1">
    <citation type="journal article" date="2021" name="bioRxiv">
        <title>Chromosome-scale and haplotype-resolved genome assembly of a tetraploid potato cultivar.</title>
        <authorList>
            <person name="Sun H."/>
            <person name="Jiao W.-B."/>
            <person name="Krause K."/>
            <person name="Campoy J.A."/>
            <person name="Goel M."/>
            <person name="Folz-Donahue K."/>
            <person name="Kukat C."/>
            <person name="Huettel B."/>
            <person name="Schneeberger K."/>
        </authorList>
    </citation>
    <scope>NUCLEOTIDE SEQUENCE [LARGE SCALE GENOMIC DNA]</scope>
    <source>
        <strain evidence="6">SolTubOtavaFocal</strain>
        <tissue evidence="6">Leaves</tissue>
    </source>
</reference>
<dbReference type="PANTHER" id="PTHR16083:SF52">
    <property type="entry name" value="TMV RESISTANCE PROTEIN N-LIKE"/>
    <property type="match status" value="1"/>
</dbReference>
<dbReference type="InterPro" id="IPR058546">
    <property type="entry name" value="RPS4B/Roq1-like_LRR"/>
</dbReference>
<dbReference type="Gene3D" id="3.80.10.10">
    <property type="entry name" value="Ribonuclease Inhibitor"/>
    <property type="match status" value="2"/>
</dbReference>
<dbReference type="PANTHER" id="PTHR16083">
    <property type="entry name" value="LEUCINE RICH REPEAT CONTAINING PROTEIN"/>
    <property type="match status" value="1"/>
</dbReference>
<evidence type="ECO:0000259" key="4">
    <source>
        <dbReference type="Pfam" id="PF20160"/>
    </source>
</evidence>
<dbReference type="InterPro" id="IPR001611">
    <property type="entry name" value="Leu-rich_rpt"/>
</dbReference>
<gene>
    <name evidence="6" type="ORF">KY290_021826</name>
</gene>
<keyword evidence="1" id="KW-0433">Leucine-rich repeat</keyword>
<evidence type="ECO:0008006" key="8">
    <source>
        <dbReference type="Google" id="ProtNLM"/>
    </source>
</evidence>
<dbReference type="InterPro" id="IPR045344">
    <property type="entry name" value="C-JID"/>
</dbReference>
<feature type="domain" description="C-JID" evidence="4">
    <location>
        <begin position="361"/>
        <end position="539"/>
    </location>
</feature>
<evidence type="ECO:0000313" key="7">
    <source>
        <dbReference type="Proteomes" id="UP000826656"/>
    </source>
</evidence>
<dbReference type="Pfam" id="PF20160">
    <property type="entry name" value="C-JID"/>
    <property type="match status" value="1"/>
</dbReference>
<name>A0ABQ7V4N8_SOLTU</name>
<dbReference type="SUPFAM" id="SSF52058">
    <property type="entry name" value="L domain-like"/>
    <property type="match status" value="1"/>
</dbReference>
<comment type="caution">
    <text evidence="6">The sequence shown here is derived from an EMBL/GenBank/DDBJ whole genome shotgun (WGS) entry which is preliminary data.</text>
</comment>
<evidence type="ECO:0000313" key="6">
    <source>
        <dbReference type="EMBL" id="KAH0758333.1"/>
    </source>
</evidence>
<dbReference type="InterPro" id="IPR032675">
    <property type="entry name" value="LRR_dom_sf"/>
</dbReference>
<protein>
    <recommendedName>
        <fullName evidence="8">Bacterial spot disease resistance protein 4</fullName>
    </recommendedName>
</protein>
<evidence type="ECO:0000256" key="3">
    <source>
        <dbReference type="ARBA" id="ARBA00022821"/>
    </source>
</evidence>
<accession>A0ABQ7V4N8</accession>
<evidence type="ECO:0000256" key="1">
    <source>
        <dbReference type="ARBA" id="ARBA00022614"/>
    </source>
</evidence>
<feature type="domain" description="Disease resistance protein RPS4B/Roq1-like leucine-rich repeats" evidence="5">
    <location>
        <begin position="104"/>
        <end position="278"/>
    </location>
</feature>
<keyword evidence="2" id="KW-0677">Repeat</keyword>
<dbReference type="EMBL" id="JAIVGD010000015">
    <property type="protein sequence ID" value="KAH0758333.1"/>
    <property type="molecule type" value="Genomic_DNA"/>
</dbReference>
<sequence length="543" mass="61999">MPNLEYLGLEWCSNLEEIHHSLECCRKLIELNLYNCEHLKRFPCVNVESLGSLDLRYCSSLENFPEMLGRMKPELKIKMEGSGIRELLSSITHFQACITELHLIYMENLVALPRSIGMLKGLVKLDVSYCSKLEILPEDIGDLENLVKLYATCTLISRPPSSIVRLNKLKFLTFAKQQSEVFFVFPQVNKGLHSLEDLYLSNCNLIDGGLPEDIGCLSSLKRLYINGNNFEHLPQSIAQLGVLQSLDLKDCKRLKELPGFMGMPNLNTLNLSYCKQLKIFPALCIDSLKYLDLEGCSSLEKIPEILGSMKVESEIHMLDSVLRNLNLMCISSLSQRIVSLQHDIYASDSLSLRVFSIEHDGNKIPSWFHHQGMDESVSVKMPENWYVSDNFLGFVVCYNGRLMNVTTHLIPLCDDEMSWMTLKLDLSYFKKLDAEIIDYSESDIECSNYPVWDTESSNNSAWDTELSNYFIADTEFSNYSVWDTELSNPSIHFFLVPLAGLWDTSKANGKTPNDYRFIKLSFSGETKEFGFHLLYKDEPDLEA</sequence>
<dbReference type="Pfam" id="PF00560">
    <property type="entry name" value="LRR_1"/>
    <property type="match status" value="1"/>
</dbReference>
<keyword evidence="3" id="KW-0611">Plant defense</keyword>
<keyword evidence="7" id="KW-1185">Reference proteome</keyword>